<organism evidence="2 3">
    <name type="scientific">Flavobacterium fontis</name>
    <dbReference type="NCBI Taxonomy" id="1124188"/>
    <lineage>
        <taxon>Bacteria</taxon>
        <taxon>Pseudomonadati</taxon>
        <taxon>Bacteroidota</taxon>
        <taxon>Flavobacteriia</taxon>
        <taxon>Flavobacteriales</taxon>
        <taxon>Flavobacteriaceae</taxon>
        <taxon>Flavobacterium</taxon>
    </lineage>
</organism>
<dbReference type="EMBL" id="FQVQ01000010">
    <property type="protein sequence ID" value="SHF47430.1"/>
    <property type="molecule type" value="Genomic_DNA"/>
</dbReference>
<evidence type="ECO:0000259" key="1">
    <source>
        <dbReference type="Pfam" id="PF01713"/>
    </source>
</evidence>
<reference evidence="2 3" key="1">
    <citation type="submission" date="2016-11" db="EMBL/GenBank/DDBJ databases">
        <authorList>
            <person name="Jaros S."/>
            <person name="Januszkiewicz K."/>
            <person name="Wedrychowicz H."/>
        </authorList>
    </citation>
    <scope>NUCLEOTIDE SEQUENCE [LARGE SCALE GENOMIC DNA]</scope>
    <source>
        <strain evidence="2 3">DSM 25660</strain>
    </source>
</reference>
<protein>
    <submittedName>
        <fullName evidence="2">Smr domain-containing protein</fullName>
    </submittedName>
</protein>
<dbReference type="InterPro" id="IPR002625">
    <property type="entry name" value="Smr_dom"/>
</dbReference>
<feature type="domain" description="Smr" evidence="1">
    <location>
        <begin position="123"/>
        <end position="182"/>
    </location>
</feature>
<keyword evidence="3" id="KW-1185">Reference proteome</keyword>
<dbReference type="Proteomes" id="UP000184147">
    <property type="component" value="Unassembled WGS sequence"/>
</dbReference>
<dbReference type="STRING" id="1124188.SAMN05444377_11013"/>
<sequence>MKQNKFEVGDTVAVLDEVIRGVVVAVQNDQITLKTTDDFVMTFFVNELVKEHDANILKSFNKSDALHKLKIDKTPSNASKKILFKSENRDRGTPEFDLHIEKLVKKVTGLSHYDILTLQLETAQRHIEFAIKNRIPKIVLIHGVGEGVLRTELEFLMRKYPQVSFQEASYQKYGMGATEIYFQQNLK</sequence>
<dbReference type="RefSeq" id="WP_073363528.1">
    <property type="nucleotide sequence ID" value="NZ_FQVQ01000010.1"/>
</dbReference>
<gene>
    <name evidence="2" type="ORF">SAMN05444377_11013</name>
</gene>
<name>A0A1M5BYG9_9FLAO</name>
<dbReference type="Pfam" id="PF01713">
    <property type="entry name" value="Smr"/>
    <property type="match status" value="1"/>
</dbReference>
<proteinExistence type="predicted"/>
<dbReference type="OrthoDB" id="1524810at2"/>
<dbReference type="Gene3D" id="3.30.1370.110">
    <property type="match status" value="1"/>
</dbReference>
<evidence type="ECO:0000313" key="2">
    <source>
        <dbReference type="EMBL" id="SHF47430.1"/>
    </source>
</evidence>
<accession>A0A1M5BYG9</accession>
<evidence type="ECO:0000313" key="3">
    <source>
        <dbReference type="Proteomes" id="UP000184147"/>
    </source>
</evidence>
<dbReference type="InterPro" id="IPR036063">
    <property type="entry name" value="Smr_dom_sf"/>
</dbReference>
<dbReference type="AlphaFoldDB" id="A0A1M5BYG9"/>